<dbReference type="Proteomes" id="UP000312326">
    <property type="component" value="Chromosome"/>
</dbReference>
<proteinExistence type="predicted"/>
<dbReference type="Gene3D" id="3.40.50.2000">
    <property type="entry name" value="Glycogen Phosphorylase B"/>
    <property type="match status" value="2"/>
</dbReference>
<sequence length="364" mass="42505">MKRILQIGMTSNYGGIESFIMNLYRNIDHNKFQFDFINMETNNKDLAYSDEIRKLGGKIFKIPGRKESILKNHNELKKILQSNHYDYVHNNILTWSYSDGISLPLKYTNSQVIVHSHNSGMNDDMKIRKILNFVNKRYNKKTNIIRLACSNEAGKWLFNNKKFKVIPNGIDTLNYQFDKKIREKYRQRFGLTNKKIFLHVGRLSHQKNHDYLLKVFNEIQKQEKNAVLLLVGDGELKHQIKDEILRLNLDNKILMLGTRHDVRNLMFMSDVFLFPSLYEGLPMVLVEAQATGLPCLIADNISDEILLTDFIKKANIKLPVTRYAGKALNMLDYNVNREEAYTLVKKAGYDVTNTISQMEKIYQK</sequence>
<gene>
    <name evidence="3" type="ORF">DM298_09310</name>
</gene>
<evidence type="ECO:0008006" key="5">
    <source>
        <dbReference type="Google" id="ProtNLM"/>
    </source>
</evidence>
<dbReference type="InterPro" id="IPR001296">
    <property type="entry name" value="Glyco_trans_1"/>
</dbReference>
<reference evidence="3 4" key="1">
    <citation type="submission" date="2018-06" db="EMBL/GenBank/DDBJ databases">
        <title>Complete genome sequnece of Lactobacillus amylovorus PMRA3.</title>
        <authorList>
            <person name="Nam Y.-D."/>
            <person name="Chung W.-H."/>
            <person name="Park Y.S."/>
            <person name="Kang J."/>
        </authorList>
    </citation>
    <scope>NUCLEOTIDE SEQUENCE [LARGE SCALE GENOMIC DNA]</scope>
    <source>
        <strain evidence="3 4">PMRA3</strain>
    </source>
</reference>
<feature type="domain" description="Glycosyltransferase subfamily 4-like N-terminal" evidence="2">
    <location>
        <begin position="13"/>
        <end position="172"/>
    </location>
</feature>
<dbReference type="PANTHER" id="PTHR12526">
    <property type="entry name" value="GLYCOSYLTRANSFERASE"/>
    <property type="match status" value="1"/>
</dbReference>
<dbReference type="RefSeq" id="WP_139962505.1">
    <property type="nucleotide sequence ID" value="NZ_CP029754.1"/>
</dbReference>
<dbReference type="GO" id="GO:0016757">
    <property type="term" value="F:glycosyltransferase activity"/>
    <property type="evidence" value="ECO:0007669"/>
    <property type="project" value="InterPro"/>
</dbReference>
<evidence type="ECO:0000259" key="1">
    <source>
        <dbReference type="Pfam" id="PF00534"/>
    </source>
</evidence>
<dbReference type="CDD" id="cd03812">
    <property type="entry name" value="GT4_CapH-like"/>
    <property type="match status" value="1"/>
</dbReference>
<dbReference type="Pfam" id="PF13439">
    <property type="entry name" value="Glyco_transf_4"/>
    <property type="match status" value="1"/>
</dbReference>
<dbReference type="PANTHER" id="PTHR12526:SF630">
    <property type="entry name" value="GLYCOSYLTRANSFERASE"/>
    <property type="match status" value="1"/>
</dbReference>
<feature type="domain" description="Glycosyl transferase family 1" evidence="1">
    <location>
        <begin position="182"/>
        <end position="299"/>
    </location>
</feature>
<organism evidence="3 4">
    <name type="scientific">Lactobacillus amylovorus</name>
    <dbReference type="NCBI Taxonomy" id="1604"/>
    <lineage>
        <taxon>Bacteria</taxon>
        <taxon>Bacillati</taxon>
        <taxon>Bacillota</taxon>
        <taxon>Bacilli</taxon>
        <taxon>Lactobacillales</taxon>
        <taxon>Lactobacillaceae</taxon>
        <taxon>Lactobacillus</taxon>
    </lineage>
</organism>
<dbReference type="Pfam" id="PF00534">
    <property type="entry name" value="Glycos_transf_1"/>
    <property type="match status" value="1"/>
</dbReference>
<evidence type="ECO:0000313" key="3">
    <source>
        <dbReference type="EMBL" id="QDD71023.1"/>
    </source>
</evidence>
<dbReference type="AlphaFoldDB" id="A0A5B8EGB6"/>
<protein>
    <recommendedName>
        <fullName evidence="5">Glycosyltransferase family 1 protein</fullName>
    </recommendedName>
</protein>
<accession>A0A5B8EGB6</accession>
<evidence type="ECO:0000259" key="2">
    <source>
        <dbReference type="Pfam" id="PF13439"/>
    </source>
</evidence>
<name>A0A5B8EGB6_LACAM</name>
<dbReference type="SUPFAM" id="SSF53756">
    <property type="entry name" value="UDP-Glycosyltransferase/glycogen phosphorylase"/>
    <property type="match status" value="1"/>
</dbReference>
<evidence type="ECO:0000313" key="4">
    <source>
        <dbReference type="Proteomes" id="UP000312326"/>
    </source>
</evidence>
<dbReference type="EMBL" id="CP029754">
    <property type="protein sequence ID" value="QDD71023.1"/>
    <property type="molecule type" value="Genomic_DNA"/>
</dbReference>
<dbReference type="InterPro" id="IPR028098">
    <property type="entry name" value="Glyco_trans_4-like_N"/>
</dbReference>